<protein>
    <submittedName>
        <fullName evidence="1">DUF2255 family protein</fullName>
    </submittedName>
</protein>
<accession>A0AB39M8V3</accession>
<dbReference type="Pfam" id="PF10012">
    <property type="entry name" value="DUF2255"/>
    <property type="match status" value="1"/>
</dbReference>
<organism evidence="1">
    <name type="scientific">Streptomyces sp. R08</name>
    <dbReference type="NCBI Taxonomy" id="3238624"/>
    <lineage>
        <taxon>Bacteria</taxon>
        <taxon>Bacillati</taxon>
        <taxon>Actinomycetota</taxon>
        <taxon>Actinomycetes</taxon>
        <taxon>Kitasatosporales</taxon>
        <taxon>Streptomycetaceae</taxon>
        <taxon>Streptomyces</taxon>
    </lineage>
</organism>
<dbReference type="InterPro" id="IPR016888">
    <property type="entry name" value="UCP028498"/>
</dbReference>
<evidence type="ECO:0000313" key="1">
    <source>
        <dbReference type="EMBL" id="XDQ02672.1"/>
    </source>
</evidence>
<dbReference type="RefSeq" id="WP_369188781.1">
    <property type="nucleotide sequence ID" value="NZ_CP163431.1"/>
</dbReference>
<gene>
    <name evidence="1" type="ORF">AB5J58_21930</name>
</gene>
<dbReference type="EMBL" id="CP163431">
    <property type="protein sequence ID" value="XDQ02672.1"/>
    <property type="molecule type" value="Genomic_DNA"/>
</dbReference>
<dbReference type="AlphaFoldDB" id="A0AB39M8V3"/>
<sequence>MFLSSVSSPAPLEGLRAGLLIAPRRHTLAGGPKDVALLPEDDPAVNHRIDEAYRGKYGRYGDRYVGPLVGTGAHGTTLKRVPR</sequence>
<name>A0AB39M8V3_9ACTN</name>
<proteinExistence type="predicted"/>
<reference evidence="1" key="1">
    <citation type="submission" date="2024-07" db="EMBL/GenBank/DDBJ databases">
        <authorList>
            <person name="Yu S.T."/>
        </authorList>
    </citation>
    <scope>NUCLEOTIDE SEQUENCE</scope>
    <source>
        <strain evidence="1">R08</strain>
    </source>
</reference>